<keyword evidence="5" id="KW-1185">Reference proteome</keyword>
<dbReference type="RefSeq" id="WP_188584315.1">
    <property type="nucleotide sequence ID" value="NZ_BMCT01000017.1"/>
</dbReference>
<dbReference type="InterPro" id="IPR012349">
    <property type="entry name" value="Split_barrel_FMN-bd"/>
</dbReference>
<sequence length="194" mass="19942">MNAHASVSNAGAAIAAAAHAARPAQPDISPASLAFRAGMRKLAGAVSVLTVGQGEARTGLTATSVTSLSVEPPTLIICVNRAASAHNVLLAERRFGINVLATGHRALADRFAGRNGEKGPARYAGADWTTLETGAPVLADALASFDCELDEAIERHSHLIVLGRVVAARVADDAAPLLYWSGAYRQLGAAAEAR</sequence>
<reference evidence="4" key="1">
    <citation type="journal article" date="2014" name="Int. J. Syst. Evol. Microbiol.">
        <title>Complete genome sequence of Corynebacterium casei LMG S-19264T (=DSM 44701T), isolated from a smear-ripened cheese.</title>
        <authorList>
            <consortium name="US DOE Joint Genome Institute (JGI-PGF)"/>
            <person name="Walter F."/>
            <person name="Albersmeier A."/>
            <person name="Kalinowski J."/>
            <person name="Ruckert C."/>
        </authorList>
    </citation>
    <scope>NUCLEOTIDE SEQUENCE</scope>
    <source>
        <strain evidence="4">CCM 7897</strain>
    </source>
</reference>
<dbReference type="AlphaFoldDB" id="A0A917CIL5"/>
<dbReference type="PANTHER" id="PTHR30466">
    <property type="entry name" value="FLAVIN REDUCTASE"/>
    <property type="match status" value="1"/>
</dbReference>
<evidence type="ECO:0000256" key="2">
    <source>
        <dbReference type="ARBA" id="ARBA00023002"/>
    </source>
</evidence>
<dbReference type="InterPro" id="IPR002563">
    <property type="entry name" value="Flavin_Rdtase-like_dom"/>
</dbReference>
<dbReference type="Proteomes" id="UP000606044">
    <property type="component" value="Unassembled WGS sequence"/>
</dbReference>
<evidence type="ECO:0000313" key="5">
    <source>
        <dbReference type="Proteomes" id="UP000606044"/>
    </source>
</evidence>
<evidence type="ECO:0000313" key="4">
    <source>
        <dbReference type="EMBL" id="GGF89958.1"/>
    </source>
</evidence>
<name>A0A917CIL5_9HYPH</name>
<gene>
    <name evidence="4" type="ORF">GCM10007301_57330</name>
</gene>
<organism evidence="4 5">
    <name type="scientific">Azorhizobium oxalatiphilum</name>
    <dbReference type="NCBI Taxonomy" id="980631"/>
    <lineage>
        <taxon>Bacteria</taxon>
        <taxon>Pseudomonadati</taxon>
        <taxon>Pseudomonadota</taxon>
        <taxon>Alphaproteobacteria</taxon>
        <taxon>Hyphomicrobiales</taxon>
        <taxon>Xanthobacteraceae</taxon>
        <taxon>Azorhizobium</taxon>
    </lineage>
</organism>
<evidence type="ECO:0000259" key="3">
    <source>
        <dbReference type="SMART" id="SM00903"/>
    </source>
</evidence>
<comment type="caution">
    <text evidence="4">The sequence shown here is derived from an EMBL/GenBank/DDBJ whole genome shotgun (WGS) entry which is preliminary data.</text>
</comment>
<dbReference type="Gene3D" id="2.30.110.10">
    <property type="entry name" value="Electron Transport, Fmn-binding Protein, Chain A"/>
    <property type="match status" value="1"/>
</dbReference>
<dbReference type="EMBL" id="BMCT01000017">
    <property type="protein sequence ID" value="GGF89958.1"/>
    <property type="molecule type" value="Genomic_DNA"/>
</dbReference>
<keyword evidence="2" id="KW-0560">Oxidoreductase</keyword>
<dbReference type="SUPFAM" id="SSF50475">
    <property type="entry name" value="FMN-binding split barrel"/>
    <property type="match status" value="1"/>
</dbReference>
<dbReference type="GO" id="GO:0042602">
    <property type="term" value="F:riboflavin reductase (NADPH) activity"/>
    <property type="evidence" value="ECO:0007669"/>
    <property type="project" value="TreeGrafter"/>
</dbReference>
<dbReference type="PANTHER" id="PTHR30466:SF11">
    <property type="entry name" value="FLAVIN-DEPENDENT MONOOXYGENASE, REDUCTASE SUBUNIT HSAB"/>
    <property type="match status" value="1"/>
</dbReference>
<dbReference type="Pfam" id="PF01613">
    <property type="entry name" value="Flavin_Reduct"/>
    <property type="match status" value="1"/>
</dbReference>
<comment type="similarity">
    <text evidence="1">Belongs to the non-flavoprotein flavin reductase family.</text>
</comment>
<proteinExistence type="inferred from homology"/>
<protein>
    <submittedName>
        <fullName evidence="4">Oxidoreductase</fullName>
    </submittedName>
</protein>
<dbReference type="SMART" id="SM00903">
    <property type="entry name" value="Flavin_Reduct"/>
    <property type="match status" value="1"/>
</dbReference>
<accession>A0A917CIL5</accession>
<evidence type="ECO:0000256" key="1">
    <source>
        <dbReference type="ARBA" id="ARBA00008898"/>
    </source>
</evidence>
<dbReference type="GO" id="GO:0010181">
    <property type="term" value="F:FMN binding"/>
    <property type="evidence" value="ECO:0007669"/>
    <property type="project" value="InterPro"/>
</dbReference>
<feature type="domain" description="Flavin reductase like" evidence="3">
    <location>
        <begin position="39"/>
        <end position="186"/>
    </location>
</feature>
<reference evidence="4" key="2">
    <citation type="submission" date="2020-09" db="EMBL/GenBank/DDBJ databases">
        <authorList>
            <person name="Sun Q."/>
            <person name="Sedlacek I."/>
        </authorList>
    </citation>
    <scope>NUCLEOTIDE SEQUENCE</scope>
    <source>
        <strain evidence="4">CCM 7897</strain>
    </source>
</reference>
<dbReference type="InterPro" id="IPR050268">
    <property type="entry name" value="NADH-dep_flavin_reductase"/>
</dbReference>